<dbReference type="Proteomes" id="UP001166304">
    <property type="component" value="Unassembled WGS sequence"/>
</dbReference>
<dbReference type="EMBL" id="JAHQXE010000001">
    <property type="protein sequence ID" value="MBV0901176.1"/>
    <property type="molecule type" value="Genomic_DNA"/>
</dbReference>
<comment type="caution">
    <text evidence="3">The sequence shown here is derived from an EMBL/GenBank/DDBJ whole genome shotgun (WGS) entry which is preliminary data.</text>
</comment>
<protein>
    <submittedName>
        <fullName evidence="3">PQQ-dependent sugar dehydrogenase</fullName>
    </submittedName>
</protein>
<feature type="compositionally biased region" description="Gly residues" evidence="1">
    <location>
        <begin position="38"/>
        <end position="69"/>
    </location>
</feature>
<evidence type="ECO:0000256" key="1">
    <source>
        <dbReference type="SAM" id="MobiDB-lite"/>
    </source>
</evidence>
<reference evidence="3" key="1">
    <citation type="submission" date="2021-06" db="EMBL/GenBank/DDBJ databases">
        <title>New haloarchaea isolates fom saline soil.</title>
        <authorList>
            <person name="Duran-Viseras A."/>
            <person name="Sanchez-Porro C.S."/>
            <person name="Ventosa A."/>
        </authorList>
    </citation>
    <scope>NUCLEOTIDE SEQUENCE</scope>
    <source>
        <strain evidence="3">JCM 18369</strain>
    </source>
</reference>
<sequence>MKGLSRRRLLQSGAVTVAGLAGCALPGDGSGSETDGNSGTGGSDGSDDGTSGGSGNGGSDDGGSQGLGGLELGVETLATGFTSPVDVVAPTAEDTYVVDQPGRLHRVTDGGSEAVLDLRDRVVDVSGYDERGLLGVAFDPEFDGSGRVFLRYSAPRRDGTPSGYSHTFVLSSFEVREGAFDPDSERTILEIPQPQSNHNAGDLAFGPDGFLYVGVGDGGAGGDQGRGHVDDWYDGVGGGNGQDVTENLLGSVLRIDVDTDDGPYAIPDDNPLVGREGLDEHYAWGFRNPWRFSFGPQGRLFVADVGQNEYEEVSVVARGGNYGWNVREATHCFDASDCPTETPDGDPLVDPIIEYPHGGAEVAGISVIGGYLYDGEDIPTLRDRYVFADWRADGRLFVATEADDGLWPVTAVPVDGETFGSGILSFGRTPAGELLVCTTDAGGVSGETGAVHRLRPT</sequence>
<evidence type="ECO:0000313" key="3">
    <source>
        <dbReference type="EMBL" id="MBV0901176.1"/>
    </source>
</evidence>
<feature type="region of interest" description="Disordered" evidence="1">
    <location>
        <begin position="24"/>
        <end position="69"/>
    </location>
</feature>
<dbReference type="Pfam" id="PF07995">
    <property type="entry name" value="GSDH"/>
    <property type="match status" value="1"/>
</dbReference>
<accession>A0AA41FYY3</accession>
<dbReference type="SUPFAM" id="SSF50952">
    <property type="entry name" value="Soluble quinoprotein glucose dehydrogenase"/>
    <property type="match status" value="1"/>
</dbReference>
<dbReference type="InterPro" id="IPR011041">
    <property type="entry name" value="Quinoprot_gluc/sorb_DH_b-prop"/>
</dbReference>
<dbReference type="PROSITE" id="PS51318">
    <property type="entry name" value="TAT"/>
    <property type="match status" value="1"/>
</dbReference>
<keyword evidence="4" id="KW-1185">Reference proteome</keyword>
<organism evidence="3 4">
    <name type="scientific">Haloarcula salina</name>
    <dbReference type="NCBI Taxonomy" id="1429914"/>
    <lineage>
        <taxon>Archaea</taxon>
        <taxon>Methanobacteriati</taxon>
        <taxon>Methanobacteriota</taxon>
        <taxon>Stenosarchaea group</taxon>
        <taxon>Halobacteria</taxon>
        <taxon>Halobacteriales</taxon>
        <taxon>Haloarculaceae</taxon>
        <taxon>Haloarcula</taxon>
    </lineage>
</organism>
<feature type="domain" description="Glucose/Sorbosone dehydrogenase" evidence="2">
    <location>
        <begin position="86"/>
        <end position="389"/>
    </location>
</feature>
<proteinExistence type="predicted"/>
<evidence type="ECO:0000313" key="4">
    <source>
        <dbReference type="Proteomes" id="UP001166304"/>
    </source>
</evidence>
<dbReference type="Gene3D" id="2.120.10.30">
    <property type="entry name" value="TolB, C-terminal domain"/>
    <property type="match status" value="1"/>
</dbReference>
<evidence type="ECO:0000259" key="2">
    <source>
        <dbReference type="Pfam" id="PF07995"/>
    </source>
</evidence>
<gene>
    <name evidence="3" type="ORF">KTS37_05180</name>
</gene>
<dbReference type="AlphaFoldDB" id="A0AA41FYY3"/>
<dbReference type="RefSeq" id="WP_162414805.1">
    <property type="nucleotide sequence ID" value="NZ_JAHQXE010000001.1"/>
</dbReference>
<dbReference type="InterPro" id="IPR011042">
    <property type="entry name" value="6-blade_b-propeller_TolB-like"/>
</dbReference>
<name>A0AA41FYY3_9EURY</name>
<dbReference type="InterPro" id="IPR006311">
    <property type="entry name" value="TAT_signal"/>
</dbReference>
<dbReference type="PANTHER" id="PTHR19328">
    <property type="entry name" value="HEDGEHOG-INTERACTING PROTEIN"/>
    <property type="match status" value="1"/>
</dbReference>
<dbReference type="PROSITE" id="PS51257">
    <property type="entry name" value="PROKAR_LIPOPROTEIN"/>
    <property type="match status" value="1"/>
</dbReference>
<dbReference type="PANTHER" id="PTHR19328:SF75">
    <property type="entry name" value="ALDOSE SUGAR DEHYDROGENASE YLII"/>
    <property type="match status" value="1"/>
</dbReference>
<dbReference type="InterPro" id="IPR012938">
    <property type="entry name" value="Glc/Sorbosone_DH"/>
</dbReference>